<dbReference type="EMBL" id="CP102382">
    <property type="protein sequence ID" value="UUV22050.1"/>
    <property type="molecule type" value="Genomic_DNA"/>
</dbReference>
<feature type="transmembrane region" description="Helical" evidence="1">
    <location>
        <begin position="73"/>
        <end position="91"/>
    </location>
</feature>
<gene>
    <name evidence="2" type="ORF">NPX36_03115</name>
</gene>
<feature type="transmembrane region" description="Helical" evidence="1">
    <location>
        <begin position="12"/>
        <end position="36"/>
    </location>
</feature>
<keyword evidence="1" id="KW-1133">Transmembrane helix</keyword>
<proteinExistence type="predicted"/>
<name>A0ABY5NU39_9FLAO</name>
<feature type="transmembrane region" description="Helical" evidence="1">
    <location>
        <begin position="42"/>
        <end position="61"/>
    </location>
</feature>
<organism evidence="2 3">
    <name type="scientific">Paenimyroides aestuarii</name>
    <dbReference type="NCBI Taxonomy" id="2968490"/>
    <lineage>
        <taxon>Bacteria</taxon>
        <taxon>Pseudomonadati</taxon>
        <taxon>Bacteroidota</taxon>
        <taxon>Flavobacteriia</taxon>
        <taxon>Flavobacteriales</taxon>
        <taxon>Flavobacteriaceae</taxon>
        <taxon>Paenimyroides</taxon>
    </lineage>
</organism>
<evidence type="ECO:0000313" key="3">
    <source>
        <dbReference type="Proteomes" id="UP001317001"/>
    </source>
</evidence>
<dbReference type="Proteomes" id="UP001317001">
    <property type="component" value="Chromosome"/>
</dbReference>
<keyword evidence="1" id="KW-0812">Transmembrane</keyword>
<evidence type="ECO:0008006" key="4">
    <source>
        <dbReference type="Google" id="ProtNLM"/>
    </source>
</evidence>
<keyword evidence="3" id="KW-1185">Reference proteome</keyword>
<protein>
    <recommendedName>
        <fullName evidence="4">DUF3021 domain-containing protein</fullName>
    </recommendedName>
</protein>
<evidence type="ECO:0000256" key="1">
    <source>
        <dbReference type="SAM" id="Phobius"/>
    </source>
</evidence>
<evidence type="ECO:0000313" key="2">
    <source>
        <dbReference type="EMBL" id="UUV22050.1"/>
    </source>
</evidence>
<dbReference type="RefSeq" id="WP_257499968.1">
    <property type="nucleotide sequence ID" value="NZ_CP102382.1"/>
</dbReference>
<sequence length="107" mass="12857">MKALLNVIKWLLLALTVLLLAYICGITFFHDIVFYMNEKYKIYLIIQLVHLAASLSALFVIWSSELFDRWKKIDQTLLVVFLSIFGLWIWYAKYRKVYLQQEEDKLF</sequence>
<keyword evidence="1" id="KW-0472">Membrane</keyword>
<reference evidence="2 3" key="1">
    <citation type="submission" date="2022-08" db="EMBL/GenBank/DDBJ databases">
        <title>Myroides zhujiangensis sp. nov., a novel bacterium isolated from sediment in the Pearl River Estuary.</title>
        <authorList>
            <person name="Cui L."/>
        </authorList>
    </citation>
    <scope>NUCLEOTIDE SEQUENCE [LARGE SCALE GENOMIC DNA]</scope>
    <source>
        <strain evidence="2 3">SCSIO 72103</strain>
    </source>
</reference>
<accession>A0ABY5NU39</accession>